<accession>A0A090BVJ2</accession>
<dbReference type="STRING" id="40754.THII_2654"/>
<organism evidence="1 2">
    <name type="scientific">Thioploca ingrica</name>
    <dbReference type="NCBI Taxonomy" id="40754"/>
    <lineage>
        <taxon>Bacteria</taxon>
        <taxon>Pseudomonadati</taxon>
        <taxon>Pseudomonadota</taxon>
        <taxon>Gammaproteobacteria</taxon>
        <taxon>Thiotrichales</taxon>
        <taxon>Thiotrichaceae</taxon>
        <taxon>Thioploca</taxon>
    </lineage>
</organism>
<dbReference type="EMBL" id="AP014633">
    <property type="protein sequence ID" value="BAP56951.1"/>
    <property type="molecule type" value="Genomic_DNA"/>
</dbReference>
<proteinExistence type="predicted"/>
<dbReference type="KEGG" id="tig:THII_2654"/>
<sequence>MLLFKKILLVTILLIMISCTSVIPPTFVETHDETGNWQAIYLHNNYGFFQDKNQQVWQRVVDVLAEKYDLEVLDQASGYIRTAWKSLLEADGKKYRSRITLKMQGTIWHTAKLKTEAQWWDNHKKTWLTGYDTAILEAIYQDLQGRIGTTIK</sequence>
<evidence type="ECO:0000313" key="1">
    <source>
        <dbReference type="EMBL" id="BAP56951.1"/>
    </source>
</evidence>
<dbReference type="Proteomes" id="UP000031623">
    <property type="component" value="Chromosome"/>
</dbReference>
<evidence type="ECO:0008006" key="3">
    <source>
        <dbReference type="Google" id="ProtNLM"/>
    </source>
</evidence>
<evidence type="ECO:0000313" key="2">
    <source>
        <dbReference type="Proteomes" id="UP000031623"/>
    </source>
</evidence>
<dbReference type="PROSITE" id="PS51257">
    <property type="entry name" value="PROKAR_LIPOPROTEIN"/>
    <property type="match status" value="1"/>
</dbReference>
<keyword evidence="2" id="KW-1185">Reference proteome</keyword>
<protein>
    <recommendedName>
        <fullName evidence="3">Lipoprotein</fullName>
    </recommendedName>
</protein>
<dbReference type="OrthoDB" id="9938360at2"/>
<name>A0A090BVJ2_9GAMM</name>
<gene>
    <name evidence="1" type="ORF">THII_2654</name>
</gene>
<dbReference type="AlphaFoldDB" id="A0A090BVJ2"/>
<reference evidence="1 2" key="1">
    <citation type="journal article" date="2014" name="ISME J.">
        <title>Ecophysiology of Thioploca ingrica as revealed by the complete genome sequence supplemented with proteomic evidence.</title>
        <authorList>
            <person name="Kojima H."/>
            <person name="Ogura Y."/>
            <person name="Yamamoto N."/>
            <person name="Togashi T."/>
            <person name="Mori H."/>
            <person name="Watanabe T."/>
            <person name="Nemoto F."/>
            <person name="Kurokawa K."/>
            <person name="Hayashi T."/>
            <person name="Fukui M."/>
        </authorList>
    </citation>
    <scope>NUCLEOTIDE SEQUENCE [LARGE SCALE GENOMIC DNA]</scope>
</reference>
<dbReference type="HOGENOM" id="CLU_1721519_0_0_6"/>